<dbReference type="EMBL" id="CAJHUB010000751">
    <property type="protein sequence ID" value="CAD7681139.1"/>
    <property type="molecule type" value="Genomic_DNA"/>
</dbReference>
<name>A0A811Z311_NYCPR</name>
<gene>
    <name evidence="2" type="ORF">NYPRO_LOCUS13931</name>
</gene>
<feature type="region of interest" description="Disordered" evidence="1">
    <location>
        <begin position="26"/>
        <end position="71"/>
    </location>
</feature>
<dbReference type="AlphaFoldDB" id="A0A811Z311"/>
<sequence>MPRGACPSAGVWSGFGAGRLHVGLGSRPREGRGAAASTCPSLPASSPGARSRDLSEGPRVHEPRSRGWGWAGGTSCVNPQLRVCTFFFFCFASRGYSRSACASDEMRPAAWRALGLGPGSGHARGLTCPEPRRRSPSPHPPRRDVGAAAAWGGGEGVLGVPAPPSRWSAENVAECLQKVPHGSAPPHRPCYTCFKEEETEVLGCWVTCLRFPSGSGVSSQELGISYYLRPWASPLSSLDSSFPVYKMMIIKFALCTYLAT</sequence>
<feature type="compositionally biased region" description="Basic and acidic residues" evidence="1">
    <location>
        <begin position="50"/>
        <end position="65"/>
    </location>
</feature>
<feature type="region of interest" description="Disordered" evidence="1">
    <location>
        <begin position="119"/>
        <end position="146"/>
    </location>
</feature>
<comment type="caution">
    <text evidence="2">The sequence shown here is derived from an EMBL/GenBank/DDBJ whole genome shotgun (WGS) entry which is preliminary data.</text>
</comment>
<accession>A0A811Z311</accession>
<keyword evidence="3" id="KW-1185">Reference proteome</keyword>
<proteinExistence type="predicted"/>
<organism evidence="2 3">
    <name type="scientific">Nyctereutes procyonoides</name>
    <name type="common">Raccoon dog</name>
    <name type="synonym">Canis procyonoides</name>
    <dbReference type="NCBI Taxonomy" id="34880"/>
    <lineage>
        <taxon>Eukaryota</taxon>
        <taxon>Metazoa</taxon>
        <taxon>Chordata</taxon>
        <taxon>Craniata</taxon>
        <taxon>Vertebrata</taxon>
        <taxon>Euteleostomi</taxon>
        <taxon>Mammalia</taxon>
        <taxon>Eutheria</taxon>
        <taxon>Laurasiatheria</taxon>
        <taxon>Carnivora</taxon>
        <taxon>Caniformia</taxon>
        <taxon>Canidae</taxon>
        <taxon>Nyctereutes</taxon>
    </lineage>
</organism>
<evidence type="ECO:0000256" key="1">
    <source>
        <dbReference type="SAM" id="MobiDB-lite"/>
    </source>
</evidence>
<protein>
    <submittedName>
        <fullName evidence="2">(raccoon dog) hypothetical protein</fullName>
    </submittedName>
</protein>
<evidence type="ECO:0000313" key="3">
    <source>
        <dbReference type="Proteomes" id="UP000645828"/>
    </source>
</evidence>
<dbReference type="Proteomes" id="UP000645828">
    <property type="component" value="Unassembled WGS sequence"/>
</dbReference>
<evidence type="ECO:0000313" key="2">
    <source>
        <dbReference type="EMBL" id="CAD7681139.1"/>
    </source>
</evidence>
<reference evidence="2" key="1">
    <citation type="submission" date="2020-12" db="EMBL/GenBank/DDBJ databases">
        <authorList>
            <consortium name="Molecular Ecology Group"/>
        </authorList>
    </citation>
    <scope>NUCLEOTIDE SEQUENCE</scope>
    <source>
        <strain evidence="2">TBG_1078</strain>
    </source>
</reference>